<dbReference type="AlphaFoldDB" id="A0A382KHE0"/>
<evidence type="ECO:0000259" key="3">
    <source>
        <dbReference type="Pfam" id="PF01555"/>
    </source>
</evidence>
<dbReference type="GO" id="GO:0032259">
    <property type="term" value="P:methylation"/>
    <property type="evidence" value="ECO:0007669"/>
    <property type="project" value="UniProtKB-KW"/>
</dbReference>
<dbReference type="Pfam" id="PF01555">
    <property type="entry name" value="N6_N4_Mtase"/>
    <property type="match status" value="1"/>
</dbReference>
<sequence>VFNGDYVTVSIQVSAAVVDEVYNKWKQKGFPYYPTDYTWRKSEFAKLIRFDRSTLYKPIKQTVGQSAHGLSLAWSYMPHHWEIKCGYMKTPMSIWEDEEHLKKGIRKVLEGTFWKQKEYHNITASDMRSVLRRYAGTQAVSNYRPTAAALIYDKFLEKDSPLFGGKAGITWDMSCGCGGRLLGAIAADVNYIGTDPCTETYEGLQQIKEDWGSSNRTIEIHKEGSEEFWPPYCEVDLCFTSPPYFDWEKYSEEDTQSYKKYPTVDEWLNGFLLNTIDRCHYGLKPGGHLILNVANTKRIKNFEEETLKLAKMIHFKHIDTWYLYLSSQSGKTKREPIFIFKK</sequence>
<dbReference type="EMBL" id="UINC01080159">
    <property type="protein sequence ID" value="SVC22843.1"/>
    <property type="molecule type" value="Genomic_DNA"/>
</dbReference>
<dbReference type="InterPro" id="IPR029063">
    <property type="entry name" value="SAM-dependent_MTases_sf"/>
</dbReference>
<keyword evidence="2" id="KW-0808">Transferase</keyword>
<dbReference type="GO" id="GO:0003677">
    <property type="term" value="F:DNA binding"/>
    <property type="evidence" value="ECO:0007669"/>
    <property type="project" value="InterPro"/>
</dbReference>
<keyword evidence="1" id="KW-0489">Methyltransferase</keyword>
<proteinExistence type="predicted"/>
<dbReference type="InterPro" id="IPR002941">
    <property type="entry name" value="DNA_methylase_N4/N6"/>
</dbReference>
<name>A0A382KHE0_9ZZZZ</name>
<protein>
    <recommendedName>
        <fullName evidence="3">DNA methylase N-4/N-6 domain-containing protein</fullName>
    </recommendedName>
</protein>
<evidence type="ECO:0000313" key="4">
    <source>
        <dbReference type="EMBL" id="SVC22843.1"/>
    </source>
</evidence>
<organism evidence="4">
    <name type="scientific">marine metagenome</name>
    <dbReference type="NCBI Taxonomy" id="408172"/>
    <lineage>
        <taxon>unclassified sequences</taxon>
        <taxon>metagenomes</taxon>
        <taxon>ecological metagenomes</taxon>
    </lineage>
</organism>
<feature type="domain" description="DNA methylase N-4/N-6" evidence="3">
    <location>
        <begin position="235"/>
        <end position="342"/>
    </location>
</feature>
<accession>A0A382KHE0</accession>
<gene>
    <name evidence="4" type="ORF">METZ01_LOCUS275697</name>
</gene>
<dbReference type="Gene3D" id="3.40.50.150">
    <property type="entry name" value="Vaccinia Virus protein VP39"/>
    <property type="match status" value="1"/>
</dbReference>
<dbReference type="SUPFAM" id="SSF53335">
    <property type="entry name" value="S-adenosyl-L-methionine-dependent methyltransferases"/>
    <property type="match status" value="1"/>
</dbReference>
<feature type="non-terminal residue" evidence="4">
    <location>
        <position position="1"/>
    </location>
</feature>
<evidence type="ECO:0000256" key="1">
    <source>
        <dbReference type="ARBA" id="ARBA00022603"/>
    </source>
</evidence>
<dbReference type="GO" id="GO:0008170">
    <property type="term" value="F:N-methyltransferase activity"/>
    <property type="evidence" value="ECO:0007669"/>
    <property type="project" value="InterPro"/>
</dbReference>
<evidence type="ECO:0000256" key="2">
    <source>
        <dbReference type="ARBA" id="ARBA00022679"/>
    </source>
</evidence>
<reference evidence="4" key="1">
    <citation type="submission" date="2018-05" db="EMBL/GenBank/DDBJ databases">
        <authorList>
            <person name="Lanie J.A."/>
            <person name="Ng W.-L."/>
            <person name="Kazmierczak K.M."/>
            <person name="Andrzejewski T.M."/>
            <person name="Davidsen T.M."/>
            <person name="Wayne K.J."/>
            <person name="Tettelin H."/>
            <person name="Glass J.I."/>
            <person name="Rusch D."/>
            <person name="Podicherti R."/>
            <person name="Tsui H.-C.T."/>
            <person name="Winkler M.E."/>
        </authorList>
    </citation>
    <scope>NUCLEOTIDE SEQUENCE</scope>
</reference>